<accession>A0AAD8UFX1</accession>
<protein>
    <submittedName>
        <fullName evidence="1">Uncharacterized protein</fullName>
    </submittedName>
</protein>
<evidence type="ECO:0000313" key="1">
    <source>
        <dbReference type="EMBL" id="KAK1716674.1"/>
    </source>
</evidence>
<sequence length="59" mass="6982">MESFFPMCLEYLILHSNIPARSAFLYLKQSIRWVVIVLINFMYNSCRPRKPTEIHPAPV</sequence>
<name>A0AAD8UFX1_GLOAC</name>
<reference evidence="1" key="1">
    <citation type="submission" date="2021-12" db="EMBL/GenBank/DDBJ databases">
        <title>Comparative genomics, transcriptomics and evolutionary studies reveal genomic signatures of adaptation to plant cell wall in hemibiotrophic fungi.</title>
        <authorList>
            <consortium name="DOE Joint Genome Institute"/>
            <person name="Baroncelli R."/>
            <person name="Diaz J.F."/>
            <person name="Benocci T."/>
            <person name="Peng M."/>
            <person name="Battaglia E."/>
            <person name="Haridas S."/>
            <person name="Andreopoulos W."/>
            <person name="Labutti K."/>
            <person name="Pangilinan J."/>
            <person name="Floch G.L."/>
            <person name="Makela M.R."/>
            <person name="Henrissat B."/>
            <person name="Grigoriev I.V."/>
            <person name="Crouch J.A."/>
            <person name="De Vries R.P."/>
            <person name="Sukno S.A."/>
            <person name="Thon M.R."/>
        </authorList>
    </citation>
    <scope>NUCLEOTIDE SEQUENCE</scope>
    <source>
        <strain evidence="1">CBS 112980</strain>
    </source>
</reference>
<keyword evidence="2" id="KW-1185">Reference proteome</keyword>
<dbReference type="AlphaFoldDB" id="A0AAD8UFX1"/>
<comment type="caution">
    <text evidence="1">The sequence shown here is derived from an EMBL/GenBank/DDBJ whole genome shotgun (WGS) entry which is preliminary data.</text>
</comment>
<dbReference type="RefSeq" id="XP_060360604.1">
    <property type="nucleotide sequence ID" value="XM_060509116.1"/>
</dbReference>
<dbReference type="GeneID" id="85393015"/>
<gene>
    <name evidence="1" type="ORF">BDZ83DRAFT_634674</name>
</gene>
<dbReference type="EMBL" id="JAHMHS010000114">
    <property type="protein sequence ID" value="KAK1716674.1"/>
    <property type="molecule type" value="Genomic_DNA"/>
</dbReference>
<proteinExistence type="predicted"/>
<dbReference type="Proteomes" id="UP001244207">
    <property type="component" value="Unassembled WGS sequence"/>
</dbReference>
<organism evidence="1 2">
    <name type="scientific">Glomerella acutata</name>
    <name type="common">Colletotrichum acutatum</name>
    <dbReference type="NCBI Taxonomy" id="27357"/>
    <lineage>
        <taxon>Eukaryota</taxon>
        <taxon>Fungi</taxon>
        <taxon>Dikarya</taxon>
        <taxon>Ascomycota</taxon>
        <taxon>Pezizomycotina</taxon>
        <taxon>Sordariomycetes</taxon>
        <taxon>Hypocreomycetidae</taxon>
        <taxon>Glomerellales</taxon>
        <taxon>Glomerellaceae</taxon>
        <taxon>Colletotrichum</taxon>
        <taxon>Colletotrichum acutatum species complex</taxon>
    </lineage>
</organism>
<evidence type="ECO:0000313" key="2">
    <source>
        <dbReference type="Proteomes" id="UP001244207"/>
    </source>
</evidence>